<dbReference type="RefSeq" id="WP_123261759.1">
    <property type="nucleotide sequence ID" value="NZ_RJTX01000001.1"/>
</dbReference>
<evidence type="ECO:0000313" key="1">
    <source>
        <dbReference type="EMBL" id="ROI00055.1"/>
    </source>
</evidence>
<reference evidence="2 4" key="2">
    <citation type="submission" date="2019-03" db="EMBL/GenBank/DDBJ databases">
        <title>Genomic Encyclopedia of Archaeal and Bacterial Type Strains, Phase II (KMG-II): from individual species to whole genera.</title>
        <authorList>
            <person name="Goeker M."/>
        </authorList>
    </citation>
    <scope>NUCLEOTIDE SEQUENCE [LARGE SCALE GENOMIC DNA]</scope>
    <source>
        <strain evidence="2 4">DSM 15235</strain>
    </source>
</reference>
<name>A0A3N0W500_9FLAO</name>
<proteinExistence type="predicted"/>
<comment type="caution">
    <text evidence="1">The sequence shown here is derived from an EMBL/GenBank/DDBJ whole genome shotgun (WGS) entry which is preliminary data.</text>
</comment>
<dbReference type="OrthoDB" id="660153at2"/>
<evidence type="ECO:0000313" key="2">
    <source>
        <dbReference type="EMBL" id="TDX95005.1"/>
    </source>
</evidence>
<evidence type="ECO:0000313" key="3">
    <source>
        <dbReference type="Proteomes" id="UP000269375"/>
    </source>
</evidence>
<dbReference type="Proteomes" id="UP000269375">
    <property type="component" value="Unassembled WGS sequence"/>
</dbReference>
<evidence type="ECO:0000313" key="4">
    <source>
        <dbReference type="Proteomes" id="UP000295709"/>
    </source>
</evidence>
<organism evidence="1 3">
    <name type="scientific">Chryseobacterium daecheongense</name>
    <dbReference type="NCBI Taxonomy" id="192389"/>
    <lineage>
        <taxon>Bacteria</taxon>
        <taxon>Pseudomonadati</taxon>
        <taxon>Bacteroidota</taxon>
        <taxon>Flavobacteriia</taxon>
        <taxon>Flavobacteriales</taxon>
        <taxon>Weeksellaceae</taxon>
        <taxon>Chryseobacterium group</taxon>
        <taxon>Chryseobacterium</taxon>
    </lineage>
</organism>
<dbReference type="Proteomes" id="UP000295709">
    <property type="component" value="Unassembled WGS sequence"/>
</dbReference>
<keyword evidence="4" id="KW-1185">Reference proteome</keyword>
<reference evidence="3" key="1">
    <citation type="submission" date="2018-11" db="EMBL/GenBank/DDBJ databases">
        <title>Proposal to divide the Flavobacteriaceae and reorganize its genera based on Amino Acid Identity values calculated from whole genome sequences.</title>
        <authorList>
            <person name="Nicholson A.C."/>
            <person name="Gulvik C.A."/>
            <person name="Whitney A.M."/>
            <person name="Humrighouse B.W."/>
            <person name="Bell M."/>
            <person name="Holmes B."/>
            <person name="Steigerwalt A."/>
            <person name="Villarma A."/>
            <person name="Sheth M."/>
            <person name="Batra D."/>
            <person name="Pryor J."/>
            <person name="Bernardet J.-F."/>
            <person name="Hugo C."/>
            <person name="Kampfer P."/>
            <person name="Newman J."/>
            <person name="Mcquiston J.R."/>
        </authorList>
    </citation>
    <scope>NUCLEOTIDE SEQUENCE [LARGE SCALE GENOMIC DNA]</scope>
    <source>
        <strain evidence="3">DSM 15235</strain>
    </source>
</reference>
<dbReference type="AlphaFoldDB" id="A0A3N0W500"/>
<accession>A0A3N0W500</accession>
<protein>
    <submittedName>
        <fullName evidence="1">Uncharacterized protein</fullName>
    </submittedName>
</protein>
<gene>
    <name evidence="2" type="ORF">BCF50_0778</name>
    <name evidence="1" type="ORF">EGI05_03970</name>
</gene>
<dbReference type="EMBL" id="SOQW01000001">
    <property type="protein sequence ID" value="TDX95005.1"/>
    <property type="molecule type" value="Genomic_DNA"/>
</dbReference>
<sequence length="229" mass="26878">MEKITIKELVEFRTKSSDKSKRNFALKLKTRKAKEKKEEDKNGGGNYWSISNSSIYNTFKHGVDEYYDEKIKDILDRQKNTDSKKDKEMYQRNLDILKSFKEFDILNLRPNNITKFETIHKSIKIINIQNFPIYINPDLVFHFEENGKEFIGSLLLVPKLNGFTKANLGIFCEVLYKFLNKHYSNNHQISQEYCIAIDTFNASKISYLDLINKKAPSLLKSTLDEIKKL</sequence>
<dbReference type="EMBL" id="RJTX01000001">
    <property type="protein sequence ID" value="ROI00055.1"/>
    <property type="molecule type" value="Genomic_DNA"/>
</dbReference>